<organism evidence="3 4">
    <name type="scientific">Cellulomonas cellasea</name>
    <dbReference type="NCBI Taxonomy" id="43670"/>
    <lineage>
        <taxon>Bacteria</taxon>
        <taxon>Bacillati</taxon>
        <taxon>Actinomycetota</taxon>
        <taxon>Actinomycetes</taxon>
        <taxon>Micrococcales</taxon>
        <taxon>Cellulomonadaceae</taxon>
        <taxon>Cellulomonas</taxon>
    </lineage>
</organism>
<evidence type="ECO:0000259" key="2">
    <source>
        <dbReference type="Pfam" id="PF26345"/>
    </source>
</evidence>
<dbReference type="Pfam" id="PF26345">
    <property type="entry name" value="ScoMcrA_N"/>
    <property type="match status" value="1"/>
</dbReference>
<feature type="region of interest" description="Disordered" evidence="1">
    <location>
        <begin position="106"/>
        <end position="131"/>
    </location>
</feature>
<evidence type="ECO:0000313" key="4">
    <source>
        <dbReference type="Proteomes" id="UP000518206"/>
    </source>
</evidence>
<feature type="compositionally biased region" description="Low complexity" evidence="1">
    <location>
        <begin position="106"/>
        <end position="120"/>
    </location>
</feature>
<sequence length="153" mass="16262">MATFSSVSRQHVLQALAEYDERGGDAFLDLYGFAPTPGYELVHEDRAYDVKAVLGVAHRFATGRLATPDAFSSGMANAVAILRKRGFVVTEPAGAVRLAPVKPARAPRAPRAAAPRAARPISSRTTDARDAPPRLCPTCSMTLPSTGVCDYCS</sequence>
<dbReference type="EMBL" id="JACHVX010000003">
    <property type="protein sequence ID" value="MBB2923107.1"/>
    <property type="molecule type" value="Genomic_DNA"/>
</dbReference>
<evidence type="ECO:0000313" key="3">
    <source>
        <dbReference type="EMBL" id="MBB2923107.1"/>
    </source>
</evidence>
<reference evidence="3 4" key="1">
    <citation type="submission" date="2020-08" db="EMBL/GenBank/DDBJ databases">
        <title>The Agave Microbiome: Exploring the role of microbial communities in plant adaptations to desert environments.</title>
        <authorList>
            <person name="Partida-Martinez L.P."/>
        </authorList>
    </citation>
    <scope>NUCLEOTIDE SEQUENCE [LARGE SCALE GENOMIC DNA]</scope>
    <source>
        <strain evidence="3 4">RAS26</strain>
    </source>
</reference>
<feature type="domain" description="ScoMcrA-like N-terminal head" evidence="2">
    <location>
        <begin position="5"/>
        <end position="91"/>
    </location>
</feature>
<dbReference type="Proteomes" id="UP000518206">
    <property type="component" value="Unassembled WGS sequence"/>
</dbReference>
<proteinExistence type="predicted"/>
<accession>A0A7W4YBT9</accession>
<name>A0A7W4YBT9_9CELL</name>
<dbReference type="InterPro" id="IPR058807">
    <property type="entry name" value="ScoMcrA_N"/>
</dbReference>
<protein>
    <recommendedName>
        <fullName evidence="2">ScoMcrA-like N-terminal head domain-containing protein</fullName>
    </recommendedName>
</protein>
<evidence type="ECO:0000256" key="1">
    <source>
        <dbReference type="SAM" id="MobiDB-lite"/>
    </source>
</evidence>
<gene>
    <name evidence="3" type="ORF">FHR80_002032</name>
</gene>
<dbReference type="RefSeq" id="WP_183296000.1">
    <property type="nucleotide sequence ID" value="NZ_JACHVX010000003.1"/>
</dbReference>
<reference evidence="3 4" key="2">
    <citation type="submission" date="2020-08" db="EMBL/GenBank/DDBJ databases">
        <authorList>
            <person name="Partida-Martinez L."/>
            <person name="Huntemann M."/>
            <person name="Clum A."/>
            <person name="Wang J."/>
            <person name="Palaniappan K."/>
            <person name="Ritter S."/>
            <person name="Chen I.-M."/>
            <person name="Stamatis D."/>
            <person name="Reddy T."/>
            <person name="O'Malley R."/>
            <person name="Daum C."/>
            <person name="Shapiro N."/>
            <person name="Ivanova N."/>
            <person name="Kyrpides N."/>
            <person name="Woyke T."/>
        </authorList>
    </citation>
    <scope>NUCLEOTIDE SEQUENCE [LARGE SCALE GENOMIC DNA]</scope>
    <source>
        <strain evidence="3 4">RAS26</strain>
    </source>
</reference>
<dbReference type="AlphaFoldDB" id="A0A7W4YBT9"/>
<comment type="caution">
    <text evidence="3">The sequence shown here is derived from an EMBL/GenBank/DDBJ whole genome shotgun (WGS) entry which is preliminary data.</text>
</comment>